<dbReference type="InParanoid" id="A0A2P6NJ91"/>
<keyword evidence="5" id="KW-1185">Reference proteome</keyword>
<dbReference type="EMBL" id="MDYQ01000071">
    <property type="protein sequence ID" value="PRP84011.1"/>
    <property type="molecule type" value="Genomic_DNA"/>
</dbReference>
<dbReference type="CDD" id="cd00173">
    <property type="entry name" value="SH2"/>
    <property type="match status" value="1"/>
</dbReference>
<dbReference type="Gene3D" id="3.30.505.10">
    <property type="entry name" value="SH2 domain"/>
    <property type="match status" value="2"/>
</dbReference>
<evidence type="ECO:0000259" key="3">
    <source>
        <dbReference type="PROSITE" id="PS50001"/>
    </source>
</evidence>
<dbReference type="OrthoDB" id="67310at2759"/>
<evidence type="ECO:0000256" key="2">
    <source>
        <dbReference type="PROSITE-ProRule" id="PRU00191"/>
    </source>
</evidence>
<evidence type="ECO:0000313" key="4">
    <source>
        <dbReference type="EMBL" id="PRP84011.1"/>
    </source>
</evidence>
<proteinExistence type="predicted"/>
<dbReference type="PANTHER" id="PTHR10155:SF0">
    <property type="entry name" value="SUPPRESSOR OF CYTOKINE SIGNALING AT 36E, ISOFORM D"/>
    <property type="match status" value="1"/>
</dbReference>
<dbReference type="Pfam" id="PF00017">
    <property type="entry name" value="SH2"/>
    <property type="match status" value="2"/>
</dbReference>
<dbReference type="InterPro" id="IPR014741">
    <property type="entry name" value="Adaptor_Cbl_EF_hand-like"/>
</dbReference>
<dbReference type="InterPro" id="IPR036860">
    <property type="entry name" value="SH2_dom_sf"/>
</dbReference>
<dbReference type="Pfam" id="PF02761">
    <property type="entry name" value="Cbl_N2"/>
    <property type="match status" value="1"/>
</dbReference>
<dbReference type="PROSITE" id="PS50001">
    <property type="entry name" value="SH2"/>
    <property type="match status" value="2"/>
</dbReference>
<feature type="domain" description="SH2" evidence="3">
    <location>
        <begin position="318"/>
        <end position="442"/>
    </location>
</feature>
<sequence length="580" mass="65811">MRTLKETEIGEERSKKWDVQRTVRDVVASRWYGKTTFRYGPIQSILNSCNASIQILSRLKSSSGGCKMFDEYIDVLKYACEIDGRRVNDDKEDGTIIRFISNPRLCAVYGAILSDIFKHSYGLLEFQPKGVVAQVFGQDVEGRKFWKKQFRGKFMVPFDIFRRQWGHFTKNELDDDEVRQMQYILDYSQTKSVSVHRFAAMLTTFGPLSQCLSNMNELLSKRWFYGYMTQREAEELLSDEPSSFLVRFDLSRCDCVVISSNVTGSVKHYAVSFVSGQRRVAVWSEEEGRVVERESIGQFVTESNLGRPYISDIPIMRYFCGDVQSSEAALLLAGKPEGTYLVRFSSSPGFFTVSFVDKIHTSAQHRLIRKNTQPFELEEEIRIQADRAQIPLTLSSLDTSRRAVPSILTHSSTADASASSLVYAKSNSSTPRVGLNSLVLPRQPLSESSETSSIYMSTAAICKSQRSPPPRETQMQLEQAGSTFIRARPTCMMARTRVPAASPSQQIKELNDTLASTVQHYERVLSEMAVMQAEESARHRETRITLQDTTEKNRMLAEKVAHLEHQLRANRCSHQSVLPS</sequence>
<evidence type="ECO:0000313" key="5">
    <source>
        <dbReference type="Proteomes" id="UP000241769"/>
    </source>
</evidence>
<keyword evidence="1 2" id="KW-0727">SH2 domain</keyword>
<gene>
    <name evidence="4" type="ORF">PROFUN_08608</name>
</gene>
<accession>A0A2P6NJ91</accession>
<feature type="domain" description="SH2" evidence="3">
    <location>
        <begin position="223"/>
        <end position="300"/>
    </location>
</feature>
<dbReference type="Proteomes" id="UP000241769">
    <property type="component" value="Unassembled WGS sequence"/>
</dbReference>
<dbReference type="GO" id="GO:0005509">
    <property type="term" value="F:calcium ion binding"/>
    <property type="evidence" value="ECO:0007669"/>
    <property type="project" value="InterPro"/>
</dbReference>
<protein>
    <recommendedName>
        <fullName evidence="3">SH2 domain-containing protein</fullName>
    </recommendedName>
</protein>
<dbReference type="AlphaFoldDB" id="A0A2P6NJ91"/>
<comment type="caution">
    <text evidence="4">The sequence shown here is derived from an EMBL/GenBank/DDBJ whole genome shotgun (WGS) entry which is preliminary data.</text>
</comment>
<reference evidence="4 5" key="1">
    <citation type="journal article" date="2018" name="Genome Biol. Evol.">
        <title>Multiple Roots of Fruiting Body Formation in Amoebozoa.</title>
        <authorList>
            <person name="Hillmann F."/>
            <person name="Forbes G."/>
            <person name="Novohradska S."/>
            <person name="Ferling I."/>
            <person name="Riege K."/>
            <person name="Groth M."/>
            <person name="Westermann M."/>
            <person name="Marz M."/>
            <person name="Spaller T."/>
            <person name="Winckler T."/>
            <person name="Schaap P."/>
            <person name="Glockner G."/>
        </authorList>
    </citation>
    <scope>NUCLEOTIDE SEQUENCE [LARGE SCALE GENOMIC DNA]</scope>
    <source>
        <strain evidence="4 5">Jena</strain>
    </source>
</reference>
<organism evidence="4 5">
    <name type="scientific">Planoprotostelium fungivorum</name>
    <dbReference type="NCBI Taxonomy" id="1890364"/>
    <lineage>
        <taxon>Eukaryota</taxon>
        <taxon>Amoebozoa</taxon>
        <taxon>Evosea</taxon>
        <taxon>Variosea</taxon>
        <taxon>Cavosteliida</taxon>
        <taxon>Cavosteliaceae</taxon>
        <taxon>Planoprotostelium</taxon>
    </lineage>
</organism>
<dbReference type="Gene3D" id="1.10.238.10">
    <property type="entry name" value="EF-hand"/>
    <property type="match status" value="1"/>
</dbReference>
<dbReference type="SUPFAM" id="SSF47473">
    <property type="entry name" value="EF-hand"/>
    <property type="match status" value="1"/>
</dbReference>
<dbReference type="InterPro" id="IPR011992">
    <property type="entry name" value="EF-hand-dom_pair"/>
</dbReference>
<name>A0A2P6NJ91_9EUKA</name>
<dbReference type="SUPFAM" id="SSF55550">
    <property type="entry name" value="SH2 domain"/>
    <property type="match status" value="2"/>
</dbReference>
<dbReference type="SMART" id="SM00252">
    <property type="entry name" value="SH2"/>
    <property type="match status" value="2"/>
</dbReference>
<evidence type="ECO:0000256" key="1">
    <source>
        <dbReference type="ARBA" id="ARBA00022999"/>
    </source>
</evidence>
<dbReference type="InterPro" id="IPR000980">
    <property type="entry name" value="SH2"/>
</dbReference>
<dbReference type="PANTHER" id="PTHR10155">
    <property type="entry name" value="PHOSPHATIDYLINOSITOL 3-KINASE REGULATORY SUBUNIT"/>
    <property type="match status" value="1"/>
</dbReference>